<evidence type="ECO:0000256" key="4">
    <source>
        <dbReference type="ARBA" id="ARBA00023136"/>
    </source>
</evidence>
<protein>
    <recommendedName>
        <fullName evidence="8">Membrane transporter protein</fullName>
    </recommendedName>
</protein>
<proteinExistence type="predicted"/>
<feature type="transmembrane region" description="Helical" evidence="5">
    <location>
        <begin position="181"/>
        <end position="202"/>
    </location>
</feature>
<dbReference type="GO" id="GO:0016020">
    <property type="term" value="C:membrane"/>
    <property type="evidence" value="ECO:0007669"/>
    <property type="project" value="UniProtKB-SubCell"/>
</dbReference>
<feature type="transmembrane region" description="Helical" evidence="5">
    <location>
        <begin position="80"/>
        <end position="99"/>
    </location>
</feature>
<name>A0A812VLK9_SYMPI</name>
<feature type="transmembrane region" description="Helical" evidence="5">
    <location>
        <begin position="208"/>
        <end position="227"/>
    </location>
</feature>
<dbReference type="OrthoDB" id="10398244at2759"/>
<sequence>VGSGIVSIAGLTRLVGLPQLQAIGTSTPGQAFSSISGAAVWSFDGCCDLAAAACLGVPGLFGAFFGLNVASKLPESKLRLGFAGMLCLVIAPLAARSAYMGSGSSNADKGTAAGEGQSCKAPRSFMSRFRDDVAALANDPSRAACHCVVGAGIGVLTGSLAVGDTMLMILYLIASGCEQRLAVGTTLLACSLPYLLTVVVHLGRGSAVPVLIPASMFSMCIGSCLGAQVSCHSLSNEQLQIGLAGGALMVGLLTARDVLRTL</sequence>
<dbReference type="Pfam" id="PF01925">
    <property type="entry name" value="TauE"/>
    <property type="match status" value="1"/>
</dbReference>
<keyword evidence="7" id="KW-1185">Reference proteome</keyword>
<reference evidence="6" key="1">
    <citation type="submission" date="2021-02" db="EMBL/GenBank/DDBJ databases">
        <authorList>
            <person name="Dougan E. K."/>
            <person name="Rhodes N."/>
            <person name="Thang M."/>
            <person name="Chan C."/>
        </authorList>
    </citation>
    <scope>NUCLEOTIDE SEQUENCE</scope>
</reference>
<evidence type="ECO:0000256" key="3">
    <source>
        <dbReference type="ARBA" id="ARBA00022989"/>
    </source>
</evidence>
<comment type="caution">
    <text evidence="6">The sequence shown here is derived from an EMBL/GenBank/DDBJ whole genome shotgun (WGS) entry which is preliminary data.</text>
</comment>
<accession>A0A812VLK9</accession>
<keyword evidence="3 5" id="KW-1133">Transmembrane helix</keyword>
<evidence type="ECO:0000256" key="2">
    <source>
        <dbReference type="ARBA" id="ARBA00022692"/>
    </source>
</evidence>
<evidence type="ECO:0008006" key="8">
    <source>
        <dbReference type="Google" id="ProtNLM"/>
    </source>
</evidence>
<organism evidence="6 7">
    <name type="scientific">Symbiodinium pilosum</name>
    <name type="common">Dinoflagellate</name>
    <dbReference type="NCBI Taxonomy" id="2952"/>
    <lineage>
        <taxon>Eukaryota</taxon>
        <taxon>Sar</taxon>
        <taxon>Alveolata</taxon>
        <taxon>Dinophyceae</taxon>
        <taxon>Suessiales</taxon>
        <taxon>Symbiodiniaceae</taxon>
        <taxon>Symbiodinium</taxon>
    </lineage>
</organism>
<keyword evidence="2 5" id="KW-0812">Transmembrane</keyword>
<dbReference type="InterPro" id="IPR002781">
    <property type="entry name" value="TM_pro_TauE-like"/>
</dbReference>
<feature type="transmembrane region" description="Helical" evidence="5">
    <location>
        <begin position="148"/>
        <end position="174"/>
    </location>
</feature>
<dbReference type="InterPro" id="IPR051598">
    <property type="entry name" value="TSUP/Inactive_protease-like"/>
</dbReference>
<dbReference type="PANTHER" id="PTHR43701">
    <property type="entry name" value="MEMBRANE TRANSPORTER PROTEIN MJ0441-RELATED"/>
    <property type="match status" value="1"/>
</dbReference>
<comment type="subcellular location">
    <subcellularLocation>
        <location evidence="1">Membrane</location>
        <topology evidence="1">Multi-pass membrane protein</topology>
    </subcellularLocation>
</comment>
<evidence type="ECO:0000256" key="1">
    <source>
        <dbReference type="ARBA" id="ARBA00004141"/>
    </source>
</evidence>
<evidence type="ECO:0000313" key="7">
    <source>
        <dbReference type="Proteomes" id="UP000649617"/>
    </source>
</evidence>
<dbReference type="Proteomes" id="UP000649617">
    <property type="component" value="Unassembled WGS sequence"/>
</dbReference>
<feature type="non-terminal residue" evidence="6">
    <location>
        <position position="262"/>
    </location>
</feature>
<feature type="transmembrane region" description="Helical" evidence="5">
    <location>
        <begin position="49"/>
        <end position="68"/>
    </location>
</feature>
<dbReference type="PANTHER" id="PTHR43701:SF2">
    <property type="entry name" value="MEMBRANE TRANSPORTER PROTEIN YJNA-RELATED"/>
    <property type="match status" value="1"/>
</dbReference>
<evidence type="ECO:0000256" key="5">
    <source>
        <dbReference type="SAM" id="Phobius"/>
    </source>
</evidence>
<dbReference type="AlphaFoldDB" id="A0A812VLK9"/>
<gene>
    <name evidence="6" type="ORF">SPIL2461_LOCUS16565</name>
</gene>
<dbReference type="EMBL" id="CAJNIZ010042669">
    <property type="protein sequence ID" value="CAE7631235.1"/>
    <property type="molecule type" value="Genomic_DNA"/>
</dbReference>
<evidence type="ECO:0000313" key="6">
    <source>
        <dbReference type="EMBL" id="CAE7631235.1"/>
    </source>
</evidence>
<keyword evidence="4 5" id="KW-0472">Membrane</keyword>